<accession>A0A1X6Y5A2</accession>
<protein>
    <submittedName>
        <fullName evidence="1">Uncharacterized protein</fullName>
    </submittedName>
</protein>
<evidence type="ECO:0000313" key="2">
    <source>
        <dbReference type="Proteomes" id="UP000193570"/>
    </source>
</evidence>
<dbReference type="AlphaFoldDB" id="A0A1X6Y5A2"/>
<name>A0A1X6Y5A2_9RHOB</name>
<reference evidence="1 2" key="1">
    <citation type="submission" date="2017-03" db="EMBL/GenBank/DDBJ databases">
        <authorList>
            <person name="Afonso C.L."/>
            <person name="Miller P.J."/>
            <person name="Scott M.A."/>
            <person name="Spackman E."/>
            <person name="Goraichik I."/>
            <person name="Dimitrov K.M."/>
            <person name="Suarez D.L."/>
            <person name="Swayne D.E."/>
        </authorList>
    </citation>
    <scope>NUCLEOTIDE SEQUENCE [LARGE SCALE GENOMIC DNA]</scope>
    <source>
        <strain evidence="1 2">CECT 8625</strain>
    </source>
</reference>
<keyword evidence="2" id="KW-1185">Reference proteome</keyword>
<sequence>MCRCLIRILALDLLIAGTYGLIGQERDPFSGVSLIPLGIP</sequence>
<evidence type="ECO:0000313" key="1">
    <source>
        <dbReference type="EMBL" id="SLN09682.1"/>
    </source>
</evidence>
<organism evidence="1 2">
    <name type="scientific">Roseivivax jejudonensis</name>
    <dbReference type="NCBI Taxonomy" id="1529041"/>
    <lineage>
        <taxon>Bacteria</taxon>
        <taxon>Pseudomonadati</taxon>
        <taxon>Pseudomonadota</taxon>
        <taxon>Alphaproteobacteria</taxon>
        <taxon>Rhodobacterales</taxon>
        <taxon>Roseobacteraceae</taxon>
        <taxon>Roseivivax</taxon>
    </lineage>
</organism>
<dbReference type="RefSeq" id="WP_268794679.1">
    <property type="nucleotide sequence ID" value="NZ_FWFK01000001.1"/>
</dbReference>
<dbReference type="Proteomes" id="UP000193570">
    <property type="component" value="Unassembled WGS sequence"/>
</dbReference>
<dbReference type="EMBL" id="FWFK01000001">
    <property type="protein sequence ID" value="SLN09682.1"/>
    <property type="molecule type" value="Genomic_DNA"/>
</dbReference>
<gene>
    <name evidence="1" type="ORF">ROJ8625_00055</name>
</gene>
<proteinExistence type="predicted"/>